<dbReference type="AlphaFoldDB" id="A0AAU8PU78"/>
<evidence type="ECO:0000313" key="2">
    <source>
        <dbReference type="Proteomes" id="UP000008192"/>
    </source>
</evidence>
<dbReference type="Proteomes" id="UP000008192">
    <property type="component" value="Chromosome"/>
</dbReference>
<protein>
    <submittedName>
        <fullName evidence="1">Uncharacterized protein</fullName>
    </submittedName>
</protein>
<evidence type="ECO:0000313" key="1">
    <source>
        <dbReference type="EMBL" id="AEZ59695.1"/>
    </source>
</evidence>
<gene>
    <name evidence="1" type="ordered locus">TPEGAU_0435a</name>
</gene>
<organism evidence="1 2">
    <name type="scientific">Treponema pallidum subsp. pertenue (strain Gauthier)</name>
    <dbReference type="NCBI Taxonomy" id="491080"/>
    <lineage>
        <taxon>Bacteria</taxon>
        <taxon>Pseudomonadati</taxon>
        <taxon>Spirochaetota</taxon>
        <taxon>Spirochaetia</taxon>
        <taxon>Spirochaetales</taxon>
        <taxon>Treponemataceae</taxon>
        <taxon>Treponema</taxon>
    </lineage>
</organism>
<proteinExistence type="predicted"/>
<dbReference type="EMBL" id="CP002376">
    <property type="protein sequence ID" value="AEZ59695.1"/>
    <property type="molecule type" value="Genomic_DNA"/>
</dbReference>
<reference evidence="2" key="1">
    <citation type="journal article" date="2012" name="PLoS Negl. Trop. Dis.">
        <title>Whole genome sequences of three Treponema pallidum ssp. pertenue strains: yaws and syphilis treponemes differ in less than 0.2% of the genome sequence.</title>
        <authorList>
            <person name="Cejkova D."/>
            <person name="Zobanikova M."/>
            <person name="Chen L."/>
            <person name="Pospisilova P."/>
            <person name="Strouhal M."/>
            <person name="Qin X."/>
            <person name="Mikalova L."/>
            <person name="Norris S.J."/>
            <person name="Muzny D.M."/>
            <person name="Gibbs R.A."/>
            <person name="Fulton L.L."/>
            <person name="Sodergren E."/>
            <person name="Weinstock G.M."/>
            <person name="Smajs D."/>
        </authorList>
    </citation>
    <scope>NUCLEOTIDE SEQUENCE [LARGE SCALE GENOMIC DNA]</scope>
    <source>
        <strain evidence="2">Gauthier</strain>
    </source>
</reference>
<name>A0AAU8PU78_TREPG</name>
<dbReference type="KEGG" id="tpg:TPEGAU_0435a"/>
<accession>A0AAU8PU78</accession>
<sequence>MRGGLRSSLTFGKRERNFCIVGLFSPESYRRDKGVFCDERICPRAVRVPWCWSAR</sequence>